<dbReference type="PANTHER" id="PTHR42881">
    <property type="entry name" value="PROLYL ENDOPEPTIDASE"/>
    <property type="match status" value="1"/>
</dbReference>
<accession>A0A1N5SK18</accession>
<evidence type="ECO:0000256" key="1">
    <source>
        <dbReference type="ARBA" id="ARBA00001070"/>
    </source>
</evidence>
<name>A0A1N5SK18_9ARCH</name>
<evidence type="ECO:0000259" key="3">
    <source>
        <dbReference type="Pfam" id="PF00326"/>
    </source>
</evidence>
<reference evidence="4 5" key="1">
    <citation type="submission" date="2016-04" db="EMBL/GenBank/DDBJ databases">
        <authorList>
            <person name="Evans L.H."/>
            <person name="Alamgir A."/>
            <person name="Owens N."/>
            <person name="Weber N.D."/>
            <person name="Virtaneva K."/>
            <person name="Barbian K."/>
            <person name="Babar A."/>
            <person name="Rosenke K."/>
        </authorList>
    </citation>
    <scope>NUCLEOTIDE SEQUENCE [LARGE SCALE GENOMIC DNA]</scope>
    <source>
        <strain evidence="5">S5(T) (JCM 30642 \VKM B-2941)</strain>
    </source>
</reference>
<evidence type="ECO:0000313" key="4">
    <source>
        <dbReference type="EMBL" id="SIM36444.1"/>
    </source>
</evidence>
<dbReference type="PANTHER" id="PTHR42881:SF2">
    <property type="entry name" value="PROLYL ENDOPEPTIDASE"/>
    <property type="match status" value="1"/>
</dbReference>
<dbReference type="PRINTS" id="PR00862">
    <property type="entry name" value="PROLIGOPTASE"/>
</dbReference>
<dbReference type="GO" id="GO:0070012">
    <property type="term" value="F:oligopeptidase activity"/>
    <property type="evidence" value="ECO:0007669"/>
    <property type="project" value="TreeGrafter"/>
</dbReference>
<dbReference type="Gene3D" id="3.40.50.1820">
    <property type="entry name" value="alpha/beta hydrolase"/>
    <property type="match status" value="1"/>
</dbReference>
<organism evidence="4 5">
    <name type="scientific">Cuniculiplasma divulgatum</name>
    <dbReference type="NCBI Taxonomy" id="1673428"/>
    <lineage>
        <taxon>Archaea</taxon>
        <taxon>Methanobacteriati</taxon>
        <taxon>Thermoplasmatota</taxon>
        <taxon>Thermoplasmata</taxon>
        <taxon>Thermoplasmatales</taxon>
        <taxon>Cuniculiplasmataceae</taxon>
        <taxon>Cuniculiplasma</taxon>
    </lineage>
</organism>
<dbReference type="EMBL" id="LT671858">
    <property type="protein sequence ID" value="SIM36444.1"/>
    <property type="molecule type" value="Genomic_DNA"/>
</dbReference>
<protein>
    <recommendedName>
        <fullName evidence="2">prolyl oligopeptidase</fullName>
        <ecNumber evidence="2">3.4.21.26</ecNumber>
    </recommendedName>
</protein>
<sequence>MPMTELNFEVMDEEVKDYARKQTYIFKQKFNAIFEKIRPDIKPYVYQKKVKSVELTGTAQCFVTVENGKNNLIVNGKEIYSTSGIIVWIKPEKEGDRIALFETSGSDEGILRVFSKDKQIYTEKGFVHDIIYFYDRFYLIREKRDENISSTSGSSNGIYLEDKYLFGKNIASGMGLSGEAYGDKIIIHAGNNISTELYIGEIGNPTTWKLFKKYKSQVKILDYENEILYTLRFEGNGILTVGEKEYPLDEPAEDAVRVKEGFLAVHMRDAKSIPVLYSSDCKKIKEFPFATYKGLIAMASDKKRANLVMGDFGTTFNIYSYSEGQIEQIEKNEVSKFNASEDWVNVNGKNVHYFFLQANRETRNTLVYGYGGFNISLLPSYNNLFAYLLNNGVNVVICNLPGGGEYGEEWHKLGMRENKINVYESFQAVIKKLKKEGKRVICYGVSNGGLLSSYTLTQIPEYIEGAVIGNPVIDLMRFHRLLAGQYWVSEYGNPDDENDAIFLKKYSSYEQLKPGKYPPSLTYSRMSDDRVHPAHALKFYDKLISYGNEAYLMIGEGGHLGSGLEDTVDETAFIASFIEYVFSKDSNM</sequence>
<dbReference type="InterPro" id="IPR001375">
    <property type="entry name" value="Peptidase_S9_cat"/>
</dbReference>
<proteinExistence type="predicted"/>
<dbReference type="GO" id="GO:0006508">
    <property type="term" value="P:proteolysis"/>
    <property type="evidence" value="ECO:0007669"/>
    <property type="project" value="InterPro"/>
</dbReference>
<dbReference type="SUPFAM" id="SSF53474">
    <property type="entry name" value="alpha/beta-Hydrolases"/>
    <property type="match status" value="1"/>
</dbReference>
<dbReference type="GO" id="GO:0004252">
    <property type="term" value="F:serine-type endopeptidase activity"/>
    <property type="evidence" value="ECO:0007669"/>
    <property type="project" value="UniProtKB-EC"/>
</dbReference>
<dbReference type="EC" id="3.4.21.26" evidence="2"/>
<dbReference type="GO" id="GO:0005829">
    <property type="term" value="C:cytosol"/>
    <property type="evidence" value="ECO:0007669"/>
    <property type="project" value="TreeGrafter"/>
</dbReference>
<comment type="catalytic activity">
    <reaction evidence="1">
        <text>Hydrolysis of Pro-|-Xaa &gt;&gt; Ala-|-Xaa in oligopeptides.</text>
        <dbReference type="EC" id="3.4.21.26"/>
    </reaction>
</comment>
<dbReference type="AlphaFoldDB" id="A0A1N5SK18"/>
<evidence type="ECO:0000256" key="2">
    <source>
        <dbReference type="ARBA" id="ARBA00011897"/>
    </source>
</evidence>
<dbReference type="Pfam" id="PF00326">
    <property type="entry name" value="Peptidase_S9"/>
    <property type="match status" value="1"/>
</dbReference>
<dbReference type="InterPro" id="IPR051167">
    <property type="entry name" value="Prolyl_oligopep/macrocyclase"/>
</dbReference>
<dbReference type="Proteomes" id="UP000195607">
    <property type="component" value="Chromosome I"/>
</dbReference>
<dbReference type="InterPro" id="IPR002470">
    <property type="entry name" value="Peptidase_S9A"/>
</dbReference>
<feature type="domain" description="Peptidase S9 prolyl oligopeptidase catalytic" evidence="3">
    <location>
        <begin position="382"/>
        <end position="583"/>
    </location>
</feature>
<evidence type="ECO:0000313" key="5">
    <source>
        <dbReference type="Proteomes" id="UP000195607"/>
    </source>
</evidence>
<dbReference type="InterPro" id="IPR029058">
    <property type="entry name" value="AB_hydrolase_fold"/>
</dbReference>
<gene>
    <name evidence="4" type="ORF">CSP5_0260</name>
</gene>